<feature type="compositionally biased region" description="Basic and acidic residues" evidence="1">
    <location>
        <begin position="44"/>
        <end position="74"/>
    </location>
</feature>
<reference evidence="4 5" key="1">
    <citation type="submission" date="2018-08" db="EMBL/GenBank/DDBJ databases">
        <title>A genome reference for cultivated species of the human gut microbiota.</title>
        <authorList>
            <person name="Zou Y."/>
            <person name="Xue W."/>
            <person name="Luo G."/>
        </authorList>
    </citation>
    <scope>NUCLEOTIDE SEQUENCE [LARGE SCALE GENOMIC DNA]</scope>
    <source>
        <strain evidence="4 5">AM25-6</strain>
    </source>
</reference>
<organism evidence="4 5">
    <name type="scientific">Anaerofustis stercorihominis</name>
    <dbReference type="NCBI Taxonomy" id="214853"/>
    <lineage>
        <taxon>Bacteria</taxon>
        <taxon>Bacillati</taxon>
        <taxon>Bacillota</taxon>
        <taxon>Clostridia</taxon>
        <taxon>Eubacteriales</taxon>
        <taxon>Eubacteriaceae</taxon>
        <taxon>Anaerofustis</taxon>
    </lineage>
</organism>
<dbReference type="Proteomes" id="UP000261212">
    <property type="component" value="Unassembled WGS sequence"/>
</dbReference>
<dbReference type="InterPro" id="IPR002901">
    <property type="entry name" value="MGlyc_endo_b_GlcNAc-like_dom"/>
</dbReference>
<dbReference type="SMART" id="SM00047">
    <property type="entry name" value="LYZ2"/>
    <property type="match status" value="1"/>
</dbReference>
<dbReference type="Gene3D" id="1.10.530.10">
    <property type="match status" value="1"/>
</dbReference>
<sequence length="809" mass="88842">MKSFKKISLILIILFITTISGSVFAEDMNMDITYDIPSQANESDLTKEEKSMDRESYSEEAAKEENTSETENLKSSRSAAVKSLGTFTVSYAYAAKAKSSDKYATKVSFTDLKGYSKFDDAYSSMNSYYTKYKNAGDTTKAYGLCIRNTSGKIIAMKLGRAYATPSGATMNIASTYVTKNHELFYYSAKANSSTNSSVNVGISGAKGYVSSANLTLVPHTLISQMYKSASSSTKKYSVGYYSKNSSGELIHTYKTLTNSSTSSYFESGEYVGNTYSMVVDKAPSFMKTGTKYYSMDGVNFYTNSYLSSSTKAGTHYPYFKYLPYRTKSNYSASQFDSRIKNYSSSSVLRGTGKYLVSAQNTYGINALLELSFANLESAYGTSGYAISRKNLFGIAATDSNPDGASYFKSAGDCITRHAGRYLSQGYFDTKTDSRYFGTCPGDKNIGVAVKYASDPYHGEKISGIAYTQDKYMGSKDYGKYTIGKTTTAAYVYQKASTSSKKLYRLGTKGGSSPVGITVAIIGTSGNYYKVQSDMGIVNSEASCYNKYNFTNSVGYIPKSQITIIRKGSNSISSSGGSTSSSTSNTTKVSVTSASARPYTSYGFTPGYKNYLRVKGKFATNVKGASAQLRIYDSKNRLVAKLSKTKKTTKTTIGTFFWDGKATKGNTAGYKTGAYVKRSSKGTPYKFKLLITVNGKTAQTKLYTTKIYSKATKLLTDISKPTIKRKSKTTLSMKPNRPGTSYISIYNSKGKLVFSKKFYYQKANRKLSVSFKGYGNYGKYNKKLLAKGKYTVKFIHGSYTYKYPKKLVLK</sequence>
<feature type="domain" description="Mannosyl-glycoprotein endo-beta-N-acetylglucosamidase-like" evidence="3">
    <location>
        <begin position="340"/>
        <end position="476"/>
    </location>
</feature>
<dbReference type="Pfam" id="PF01832">
    <property type="entry name" value="Glucosaminidase"/>
    <property type="match status" value="1"/>
</dbReference>
<evidence type="ECO:0000256" key="1">
    <source>
        <dbReference type="SAM" id="MobiDB-lite"/>
    </source>
</evidence>
<keyword evidence="2" id="KW-0732">Signal</keyword>
<feature type="chain" id="PRO_5017544045" description="Mannosyl-glycoprotein endo-beta-N-acetylglucosamidase-like domain-containing protein" evidence="2">
    <location>
        <begin position="26"/>
        <end position="809"/>
    </location>
</feature>
<evidence type="ECO:0000313" key="5">
    <source>
        <dbReference type="Proteomes" id="UP000261212"/>
    </source>
</evidence>
<evidence type="ECO:0000313" key="4">
    <source>
        <dbReference type="EMBL" id="RGD74145.1"/>
    </source>
</evidence>
<dbReference type="AlphaFoldDB" id="A0A3E3DYF5"/>
<feature type="signal peptide" evidence="2">
    <location>
        <begin position="1"/>
        <end position="25"/>
    </location>
</feature>
<proteinExistence type="predicted"/>
<dbReference type="RefSeq" id="WP_117531998.1">
    <property type="nucleotide sequence ID" value="NZ_QUSM01000003.1"/>
</dbReference>
<comment type="caution">
    <text evidence="4">The sequence shown here is derived from an EMBL/GenBank/DDBJ whole genome shotgun (WGS) entry which is preliminary data.</text>
</comment>
<evidence type="ECO:0000259" key="3">
    <source>
        <dbReference type="SMART" id="SM00047"/>
    </source>
</evidence>
<feature type="region of interest" description="Disordered" evidence="1">
    <location>
        <begin position="569"/>
        <end position="589"/>
    </location>
</feature>
<gene>
    <name evidence="4" type="ORF">DW687_05100</name>
</gene>
<protein>
    <recommendedName>
        <fullName evidence="3">Mannosyl-glycoprotein endo-beta-N-acetylglucosamidase-like domain-containing protein</fullName>
    </recommendedName>
</protein>
<dbReference type="EMBL" id="QUSM01000003">
    <property type="protein sequence ID" value="RGD74145.1"/>
    <property type="molecule type" value="Genomic_DNA"/>
</dbReference>
<evidence type="ECO:0000256" key="2">
    <source>
        <dbReference type="SAM" id="SignalP"/>
    </source>
</evidence>
<name>A0A3E3DYF5_9FIRM</name>
<accession>A0A3E3DYF5</accession>
<dbReference type="GO" id="GO:0004040">
    <property type="term" value="F:amidase activity"/>
    <property type="evidence" value="ECO:0007669"/>
    <property type="project" value="InterPro"/>
</dbReference>
<feature type="region of interest" description="Disordered" evidence="1">
    <location>
        <begin position="42"/>
        <end position="74"/>
    </location>
</feature>
<dbReference type="Gene3D" id="2.60.40.4070">
    <property type="match status" value="1"/>
</dbReference>